<dbReference type="GeneID" id="106809399"/>
<gene>
    <name evidence="4" type="primary">LOC106809399</name>
</gene>
<proteinExistence type="predicted"/>
<dbReference type="RefSeq" id="XP_014667952.1">
    <property type="nucleotide sequence ID" value="XM_014812466.1"/>
</dbReference>
<evidence type="ECO:0000259" key="2">
    <source>
        <dbReference type="Pfam" id="PF20231"/>
    </source>
</evidence>
<sequence>MKNVLIELRKNPLIKITGDNLDMKVKTGSQAVDNPHKDHHFFVSNVIFSRIAKPDMSNKSPTPFDGKDIEPEGFIPHGEHKRRLEYAYEIILARIISTLPAFSWMKELLPKHIHHAYSAKMCQKSKVFQLPLQFRDEKKHDECLCILDEWQETLQSMYDEVYGSADLLHECKVVIGGDQLTRVRLQEAKQLRMLSPSPKKRLVDLHPVVTEMWHVKQDLLEKAYKELFRSASLRQPGTLYFFKSRLQKTDVNGKVKSRFQQHYDLLQTVFHHLVIEQALEYFRMENRESEPLTNQSDIKARNIHDIMSGFMKHYGYLNFSLPKTEMLQESKVDYRIVGKSESGNIVVIPEVTVPAFSPGAESELEEDNMFNYSMNLCHWALHLEELSDTAREGDIERVIPNAMCSLALFYSHSKLSKYFVENLDYILKCEHLLSPMQRIRVLEGSFVNKRGGKGKNVEADLVQEHSVRNQKTPIKNLGSNKTEKAILRATRGADTISDILNGLDKNLNLTEESCRHRCRISVKDEEIIKKTLRAVRPFNKTTGRECMGYKSIKQSPVDKINKDEFRESVKTVLSRLAYNASIPNEDDDSSDSNDDSSDDEMFENV</sequence>
<evidence type="ECO:0000313" key="3">
    <source>
        <dbReference type="Proteomes" id="UP000695022"/>
    </source>
</evidence>
<feature type="region of interest" description="Disordered" evidence="1">
    <location>
        <begin position="580"/>
        <end position="605"/>
    </location>
</feature>
<dbReference type="Pfam" id="PF20231">
    <property type="entry name" value="DUF6589"/>
    <property type="match status" value="1"/>
</dbReference>
<reference evidence="4" key="1">
    <citation type="submission" date="2025-08" db="UniProtKB">
        <authorList>
            <consortium name="RefSeq"/>
        </authorList>
    </citation>
    <scope>IDENTIFICATION</scope>
</reference>
<evidence type="ECO:0000256" key="1">
    <source>
        <dbReference type="SAM" id="MobiDB-lite"/>
    </source>
</evidence>
<name>A0ABM1E6Y1_PRICU</name>
<dbReference type="Proteomes" id="UP000695022">
    <property type="component" value="Unplaced"/>
</dbReference>
<evidence type="ECO:0000313" key="4">
    <source>
        <dbReference type="RefSeq" id="XP_014667952.1"/>
    </source>
</evidence>
<keyword evidence="3" id="KW-1185">Reference proteome</keyword>
<feature type="domain" description="DUF6589" evidence="2">
    <location>
        <begin position="79"/>
        <end position="516"/>
    </location>
</feature>
<feature type="compositionally biased region" description="Acidic residues" evidence="1">
    <location>
        <begin position="584"/>
        <end position="605"/>
    </location>
</feature>
<protein>
    <submittedName>
        <fullName evidence="4">Uncharacterized protein LOC106809399</fullName>
    </submittedName>
</protein>
<accession>A0ABM1E6Y1</accession>
<organism evidence="3 4">
    <name type="scientific">Priapulus caudatus</name>
    <name type="common">Priapulid worm</name>
    <dbReference type="NCBI Taxonomy" id="37621"/>
    <lineage>
        <taxon>Eukaryota</taxon>
        <taxon>Metazoa</taxon>
        <taxon>Ecdysozoa</taxon>
        <taxon>Scalidophora</taxon>
        <taxon>Priapulida</taxon>
        <taxon>Priapulimorpha</taxon>
        <taxon>Priapulimorphida</taxon>
        <taxon>Priapulidae</taxon>
        <taxon>Priapulus</taxon>
    </lineage>
</organism>
<dbReference type="InterPro" id="IPR046496">
    <property type="entry name" value="DUF6589"/>
</dbReference>